<evidence type="ECO:0000313" key="2">
    <source>
        <dbReference type="EMBL" id="AUX93465.1"/>
    </source>
</evidence>
<dbReference type="AlphaFoldDB" id="A0A2L0IFX7"/>
<evidence type="ECO:0000313" key="3">
    <source>
        <dbReference type="Proteomes" id="UP000238365"/>
    </source>
</evidence>
<protein>
    <recommendedName>
        <fullName evidence="4">DUF2219 domain-containing protein</fullName>
    </recommendedName>
</protein>
<feature type="signal peptide" evidence="1">
    <location>
        <begin position="1"/>
        <end position="26"/>
    </location>
</feature>
<evidence type="ECO:0000256" key="1">
    <source>
        <dbReference type="SAM" id="SignalP"/>
    </source>
</evidence>
<reference evidence="2 3" key="1">
    <citation type="submission" date="2018-01" db="EMBL/GenBank/DDBJ databases">
        <title>Complete and assembled Genome of Pantoea gaviniae DSM22758T.</title>
        <authorList>
            <person name="Stevens M.J.A."/>
            <person name="Zurfluh K."/>
            <person name="Stephan R."/>
        </authorList>
    </citation>
    <scope>NUCLEOTIDE SEQUENCE [LARGE SCALE GENOMIC DNA]</scope>
    <source>
        <strain evidence="2 3">DSM 22758</strain>
    </source>
</reference>
<keyword evidence="1" id="KW-0732">Signal</keyword>
<proteinExistence type="predicted"/>
<organism evidence="2 3">
    <name type="scientific">Mixta gaviniae</name>
    <dbReference type="NCBI Taxonomy" id="665914"/>
    <lineage>
        <taxon>Bacteria</taxon>
        <taxon>Pseudomonadati</taxon>
        <taxon>Pseudomonadota</taxon>
        <taxon>Gammaproteobacteria</taxon>
        <taxon>Enterobacterales</taxon>
        <taxon>Erwiniaceae</taxon>
        <taxon>Mixta</taxon>
    </lineage>
</organism>
<dbReference type="KEGG" id="pgz:C2E15_10495"/>
<feature type="chain" id="PRO_5014882139" description="DUF2219 domain-containing protein" evidence="1">
    <location>
        <begin position="27"/>
        <end position="306"/>
    </location>
</feature>
<dbReference type="RefSeq" id="WP_104957317.1">
    <property type="nucleotide sequence ID" value="NZ_CP026377.1"/>
</dbReference>
<evidence type="ECO:0008006" key="4">
    <source>
        <dbReference type="Google" id="ProtNLM"/>
    </source>
</evidence>
<name>A0A2L0IFX7_9GAMM</name>
<sequence length="306" mass="34507">MQNGRRAGWQSGVLLALSAAAWPASGATASKGTDIPGANEEDPIQAGVFTTRWGRLFSGNKDKFSGALSFSSGLQEQWLTIPNGSESAQQKKKINQLMNLSLQYSPYSYWFANITLRAPITDTSKYTSDFRYSFGYDDWHANTFSLVYSNYGDNHLFPSGNKRRTYFEQGAFTFAYKFSLPKAIEPHLLIQKGDSIVCQVGYSWVPRYYSLADNDLQSNKNVFLGGCGYTFKQHFFVRATAFWFPQSEQQQPWNGDFSYSFGYAGYTPGSFSIQYANYSGTRYPGRSSSNAKFREGTISLIWFLPF</sequence>
<dbReference type="EMBL" id="CP026377">
    <property type="protein sequence ID" value="AUX93465.1"/>
    <property type="molecule type" value="Genomic_DNA"/>
</dbReference>
<keyword evidence="3" id="KW-1185">Reference proteome</keyword>
<accession>A0A2L0IFX7</accession>
<gene>
    <name evidence="2" type="ORF">C2E15_10495</name>
</gene>
<dbReference type="Proteomes" id="UP000238365">
    <property type="component" value="Chromosome"/>
</dbReference>